<sequence length="197" mass="21999">MKPAIDLCWVCQKNASAAKRALTEDAEVRSAVSEATIKHIQTFKLERPVYTAVCEETKRALLLTSALGEHPAIHGIARCIILGPKKLLHDDVPPMAGAHWAAYKDHALFFWIWWVTPNLVVIGVSHGSEKVLKNQGVDSLGLWRKLLRIRPEETLPSFAEMKEISFLLLCSPQDSVRSENGTCTMRSESLLLQKSKT</sequence>
<name>A0AAE1AYE7_9GAST</name>
<accession>A0AAE1AYE7</accession>
<dbReference type="Proteomes" id="UP001283361">
    <property type="component" value="Unassembled WGS sequence"/>
</dbReference>
<protein>
    <submittedName>
        <fullName evidence="1">Uncharacterized protein</fullName>
    </submittedName>
</protein>
<dbReference type="AlphaFoldDB" id="A0AAE1AYE7"/>
<reference evidence="1" key="1">
    <citation type="journal article" date="2023" name="G3 (Bethesda)">
        <title>A reference genome for the long-term kleptoplast-retaining sea slug Elysia crispata morphotype clarki.</title>
        <authorList>
            <person name="Eastman K.E."/>
            <person name="Pendleton A.L."/>
            <person name="Shaikh M.A."/>
            <person name="Suttiyut T."/>
            <person name="Ogas R."/>
            <person name="Tomko P."/>
            <person name="Gavelis G."/>
            <person name="Widhalm J.R."/>
            <person name="Wisecaver J.H."/>
        </authorList>
    </citation>
    <scope>NUCLEOTIDE SEQUENCE</scope>
    <source>
        <strain evidence="1">ECLA1</strain>
    </source>
</reference>
<organism evidence="1 2">
    <name type="scientific">Elysia crispata</name>
    <name type="common">lettuce slug</name>
    <dbReference type="NCBI Taxonomy" id="231223"/>
    <lineage>
        <taxon>Eukaryota</taxon>
        <taxon>Metazoa</taxon>
        <taxon>Spiralia</taxon>
        <taxon>Lophotrochozoa</taxon>
        <taxon>Mollusca</taxon>
        <taxon>Gastropoda</taxon>
        <taxon>Heterobranchia</taxon>
        <taxon>Euthyneura</taxon>
        <taxon>Panpulmonata</taxon>
        <taxon>Sacoglossa</taxon>
        <taxon>Placobranchoidea</taxon>
        <taxon>Plakobranchidae</taxon>
        <taxon>Elysia</taxon>
    </lineage>
</organism>
<dbReference type="EMBL" id="JAWDGP010001033">
    <property type="protein sequence ID" value="KAK3795551.1"/>
    <property type="molecule type" value="Genomic_DNA"/>
</dbReference>
<keyword evidence="2" id="KW-1185">Reference proteome</keyword>
<comment type="caution">
    <text evidence="1">The sequence shown here is derived from an EMBL/GenBank/DDBJ whole genome shotgun (WGS) entry which is preliminary data.</text>
</comment>
<proteinExistence type="predicted"/>
<gene>
    <name evidence="1" type="ORF">RRG08_059605</name>
</gene>
<evidence type="ECO:0000313" key="2">
    <source>
        <dbReference type="Proteomes" id="UP001283361"/>
    </source>
</evidence>
<evidence type="ECO:0000313" key="1">
    <source>
        <dbReference type="EMBL" id="KAK3795551.1"/>
    </source>
</evidence>